<dbReference type="RefSeq" id="WP_373654650.1">
    <property type="nucleotide sequence ID" value="NZ_JBGUAW010000002.1"/>
</dbReference>
<dbReference type="EMBL" id="JBGUAW010000002">
    <property type="protein sequence ID" value="MFA9459865.1"/>
    <property type="molecule type" value="Genomic_DNA"/>
</dbReference>
<organism evidence="1 2">
    <name type="scientific">Thiohalorhabdus methylotrophus</name>
    <dbReference type="NCBI Taxonomy" id="3242694"/>
    <lineage>
        <taxon>Bacteria</taxon>
        <taxon>Pseudomonadati</taxon>
        <taxon>Pseudomonadota</taxon>
        <taxon>Gammaproteobacteria</taxon>
        <taxon>Thiohalorhabdales</taxon>
        <taxon>Thiohalorhabdaceae</taxon>
        <taxon>Thiohalorhabdus</taxon>
    </lineage>
</organism>
<reference evidence="1 2" key="1">
    <citation type="submission" date="2024-08" db="EMBL/GenBank/DDBJ databases">
        <title>Whole-genome sequencing of halo(alkali)philic microorganisms from hypersaline lakes.</title>
        <authorList>
            <person name="Sorokin D.Y."/>
            <person name="Merkel A.Y."/>
            <person name="Messina E."/>
            <person name="Yakimov M."/>
        </authorList>
    </citation>
    <scope>NUCLEOTIDE SEQUENCE [LARGE SCALE GENOMIC DNA]</scope>
    <source>
        <strain evidence="1 2">Cl-TMA</strain>
    </source>
</reference>
<evidence type="ECO:0000313" key="2">
    <source>
        <dbReference type="Proteomes" id="UP001575181"/>
    </source>
</evidence>
<accession>A0ABV4TRB1</accession>
<comment type="caution">
    <text evidence="1">The sequence shown here is derived from an EMBL/GenBank/DDBJ whole genome shotgun (WGS) entry which is preliminary data.</text>
</comment>
<proteinExistence type="predicted"/>
<evidence type="ECO:0000313" key="1">
    <source>
        <dbReference type="EMBL" id="MFA9459865.1"/>
    </source>
</evidence>
<dbReference type="Proteomes" id="UP001575181">
    <property type="component" value="Unassembled WGS sequence"/>
</dbReference>
<protein>
    <recommendedName>
        <fullName evidence="3">WYL domain-containing protein</fullName>
    </recommendedName>
</protein>
<gene>
    <name evidence="1" type="ORF">ACERLL_03390</name>
</gene>
<sequence length="101" mass="12079">MDRSEFQENTRITVTYKDRNGKLRPGNFYVFKLFDEFMIVRSTDNDGLFRKMAYNDVVKIVKTKPADRSHFFTVPDELLEEKMWRDRETMFHYASAPGRGK</sequence>
<name>A0ABV4TRB1_9GAMM</name>
<keyword evidence="2" id="KW-1185">Reference proteome</keyword>
<evidence type="ECO:0008006" key="3">
    <source>
        <dbReference type="Google" id="ProtNLM"/>
    </source>
</evidence>